<sequence length="104" mass="12196">MEKLRVTKEYDKLSVELKEQLKLAYPAGFRNHLITFKGKDHQQVSALRFETEDKIYLIRMTSKQAVQIIDADPDYDDDGNLFDEVKEGYEEKHLDSDIFPAEEI</sequence>
<reference evidence="1 2" key="1">
    <citation type="submission" date="2021-12" db="EMBL/GenBank/DDBJ databases">
        <title>Genome sequencing of bacteria with rrn-lacking chromosome and rrn-plasmid.</title>
        <authorList>
            <person name="Anda M."/>
            <person name="Iwasaki W."/>
        </authorList>
    </citation>
    <scope>NUCLEOTIDE SEQUENCE [LARGE SCALE GENOMIC DNA]</scope>
    <source>
        <strain evidence="1 2">NBRC 101262</strain>
    </source>
</reference>
<dbReference type="Proteomes" id="UP001354989">
    <property type="component" value="Chromosome"/>
</dbReference>
<evidence type="ECO:0000313" key="2">
    <source>
        <dbReference type="Proteomes" id="UP001354989"/>
    </source>
</evidence>
<dbReference type="RefSeq" id="WP_332922243.1">
    <property type="nucleotide sequence ID" value="NZ_AP025292.1"/>
</dbReference>
<proteinExistence type="predicted"/>
<evidence type="ECO:0000313" key="1">
    <source>
        <dbReference type="EMBL" id="BDC99706.1"/>
    </source>
</evidence>
<gene>
    <name evidence="1" type="ORF">PEPS_19870</name>
</gene>
<protein>
    <submittedName>
        <fullName evidence="1">Uncharacterized protein</fullName>
    </submittedName>
</protein>
<name>A0ABN6L935_9BACT</name>
<keyword evidence="2" id="KW-1185">Reference proteome</keyword>
<dbReference type="EMBL" id="AP025292">
    <property type="protein sequence ID" value="BDC99706.1"/>
    <property type="molecule type" value="Genomic_DNA"/>
</dbReference>
<organism evidence="1 2">
    <name type="scientific">Persicobacter psychrovividus</name>
    <dbReference type="NCBI Taxonomy" id="387638"/>
    <lineage>
        <taxon>Bacteria</taxon>
        <taxon>Pseudomonadati</taxon>
        <taxon>Bacteroidota</taxon>
        <taxon>Cytophagia</taxon>
        <taxon>Cytophagales</taxon>
        <taxon>Persicobacteraceae</taxon>
        <taxon>Persicobacter</taxon>
    </lineage>
</organism>
<accession>A0ABN6L935</accession>